<dbReference type="AlphaFoldDB" id="A0A4V0H3J0"/>
<organism evidence="2 3">
    <name type="scientific">Streptococcus porcinus</name>
    <dbReference type="NCBI Taxonomy" id="1340"/>
    <lineage>
        <taxon>Bacteria</taxon>
        <taxon>Bacillati</taxon>
        <taxon>Bacillota</taxon>
        <taxon>Bacilli</taxon>
        <taxon>Lactobacillales</taxon>
        <taxon>Streptococcaceae</taxon>
        <taxon>Streptococcus</taxon>
    </lineage>
</organism>
<proteinExistence type="inferred from homology"/>
<name>A0A4V0H3J0_STRPO</name>
<dbReference type="GO" id="GO:0019752">
    <property type="term" value="P:carboxylic acid metabolic process"/>
    <property type="evidence" value="ECO:0007669"/>
    <property type="project" value="UniProtKB-ARBA"/>
</dbReference>
<dbReference type="EMBL" id="LR594052">
    <property type="protein sequence ID" value="VTT43690.1"/>
    <property type="molecule type" value="Genomic_DNA"/>
</dbReference>
<evidence type="ECO:0000313" key="3">
    <source>
        <dbReference type="Proteomes" id="UP000306241"/>
    </source>
</evidence>
<reference evidence="2 3" key="1">
    <citation type="submission" date="2019-05" db="EMBL/GenBank/DDBJ databases">
        <authorList>
            <consortium name="Pathogen Informatics"/>
        </authorList>
    </citation>
    <scope>NUCLEOTIDE SEQUENCE [LARGE SCALE GENOMIC DNA]</scope>
    <source>
        <strain evidence="2 3">NCTC10924</strain>
    </source>
</reference>
<dbReference type="Proteomes" id="UP000306241">
    <property type="component" value="Chromosome"/>
</dbReference>
<dbReference type="RefSeq" id="WP_003084236.1">
    <property type="nucleotide sequence ID" value="NZ_CP070236.1"/>
</dbReference>
<comment type="similarity">
    <text evidence="1">Belongs to the ornithine cyclodeaminase/mu-crystallin family.</text>
</comment>
<gene>
    <name evidence="2" type="ORF">NCTC10924_00899</name>
</gene>
<dbReference type="Pfam" id="PF02423">
    <property type="entry name" value="OCD_Mu_crystall"/>
    <property type="match status" value="1"/>
</dbReference>
<dbReference type="InterPro" id="IPR036291">
    <property type="entry name" value="NAD(P)-bd_dom_sf"/>
</dbReference>
<dbReference type="PANTHER" id="PTHR13812">
    <property type="entry name" value="KETIMINE REDUCTASE MU-CRYSTALLIN"/>
    <property type="match status" value="1"/>
</dbReference>
<accession>A0A4V0H3J0</accession>
<dbReference type="SUPFAM" id="SSF51735">
    <property type="entry name" value="NAD(P)-binding Rossmann-fold domains"/>
    <property type="match status" value="1"/>
</dbReference>
<dbReference type="FunFam" id="3.40.50.720:FF:000311">
    <property type="entry name" value="Ornithine cyclodeaminase"/>
    <property type="match status" value="1"/>
</dbReference>
<dbReference type="Gene3D" id="3.40.50.720">
    <property type="entry name" value="NAD(P)-binding Rossmann-like Domain"/>
    <property type="match status" value="1"/>
</dbReference>
<dbReference type="PIRSF" id="PIRSF001439">
    <property type="entry name" value="CryM"/>
    <property type="match status" value="1"/>
</dbReference>
<sequence>MLILSKNDMEQCFSMAEAIKVAKEASKIYTEGHSIVPLRTNLEVTDYNGQSLYMPAVTSGMEKSLGVKIVSVYPDNINKGLPSVPATMVTLDPQTGIVSAVLDGTYLTQLRTAAIQGAATEELANKEAKIAGLIGTGGQAYQQALAMMTARKLDELKVFDIDYNRAVVFAEKLTNDIRDTFHTSVYAVDSAKEVVANSDIVTTVTTSKNNTFDANDIGPGTHINGIGAYTPEMFELPKELLIRANTVLFDTTDAVLAEAGDIQAPINEGLLTPTDYSGELGELLLGRILGRQSKSDITVFKSVGSAVFDVVTAQRIVERALEKGVGTSIDF</sequence>
<dbReference type="OrthoDB" id="9792005at2"/>
<evidence type="ECO:0000313" key="2">
    <source>
        <dbReference type="EMBL" id="VTT43690.1"/>
    </source>
</evidence>
<dbReference type="GO" id="GO:0016491">
    <property type="term" value="F:oxidoreductase activity"/>
    <property type="evidence" value="ECO:0007669"/>
    <property type="project" value="UniProtKB-ARBA"/>
</dbReference>
<evidence type="ECO:0000256" key="1">
    <source>
        <dbReference type="ARBA" id="ARBA00008903"/>
    </source>
</evidence>
<dbReference type="InterPro" id="IPR003462">
    <property type="entry name" value="ODC_Mu_crystall"/>
</dbReference>
<dbReference type="InterPro" id="IPR023401">
    <property type="entry name" value="ODC_N"/>
</dbReference>
<protein>
    <submittedName>
        <fullName evidence="2">Ornithine cyclodeaminase</fullName>
    </submittedName>
</protein>
<dbReference type="GO" id="GO:0005737">
    <property type="term" value="C:cytoplasm"/>
    <property type="evidence" value="ECO:0007669"/>
    <property type="project" value="TreeGrafter"/>
</dbReference>
<dbReference type="PANTHER" id="PTHR13812:SF19">
    <property type="entry name" value="KETIMINE REDUCTASE MU-CRYSTALLIN"/>
    <property type="match status" value="1"/>
</dbReference>
<dbReference type="Gene3D" id="3.30.1780.10">
    <property type="entry name" value="ornithine cyclodeaminase, domain 1"/>
    <property type="match status" value="1"/>
</dbReference>